<feature type="domain" description="FMN-binding" evidence="2">
    <location>
        <begin position="42"/>
        <end position="140"/>
    </location>
</feature>
<name>A0A2U1E345_9FIRM</name>
<evidence type="ECO:0000259" key="2">
    <source>
        <dbReference type="SMART" id="SM00900"/>
    </source>
</evidence>
<dbReference type="SMART" id="SM00900">
    <property type="entry name" value="FMN_bind"/>
    <property type="match status" value="1"/>
</dbReference>
<dbReference type="AlphaFoldDB" id="A0A2U1E345"/>
<keyword evidence="3" id="KW-0449">Lipoprotein</keyword>
<organism evidence="3 4">
    <name type="scientific">Ezakiella coagulans</name>
    <dbReference type="NCBI Taxonomy" id="46507"/>
    <lineage>
        <taxon>Bacteria</taxon>
        <taxon>Bacillati</taxon>
        <taxon>Bacillota</taxon>
        <taxon>Tissierellia</taxon>
        <taxon>Ezakiella</taxon>
    </lineage>
</organism>
<feature type="signal peptide" evidence="1">
    <location>
        <begin position="1"/>
        <end position="20"/>
    </location>
</feature>
<dbReference type="InterPro" id="IPR007329">
    <property type="entry name" value="FMN-bd"/>
</dbReference>
<evidence type="ECO:0000313" key="4">
    <source>
        <dbReference type="Proteomes" id="UP000245793"/>
    </source>
</evidence>
<feature type="chain" id="PRO_5038447409" evidence="1">
    <location>
        <begin position="21"/>
        <end position="141"/>
    </location>
</feature>
<evidence type="ECO:0000313" key="3">
    <source>
        <dbReference type="EMBL" id="PVY94368.1"/>
    </source>
</evidence>
<sequence length="141" mass="15043">MKKTLLLIAAALLLTACGNKDNNASTDGYKDGTYHGESQIDEWGGKVTTDITVKDGKIVEASLKNLLADGSEKDENYGKAKEGATNPGLYKIAQAAVKNSQEYPKLLIEKGKIEDVEAISGATTTFKSFTEAVNDALKDAK</sequence>
<reference evidence="3 4" key="1">
    <citation type="submission" date="2018-04" db="EMBL/GenBank/DDBJ databases">
        <title>Genomic Encyclopedia of Type Strains, Phase IV (KMG-IV): sequencing the most valuable type-strain genomes for metagenomic binning, comparative biology and taxonomic classification.</title>
        <authorList>
            <person name="Goeker M."/>
        </authorList>
    </citation>
    <scope>NUCLEOTIDE SEQUENCE [LARGE SCALE GENOMIC DNA]</scope>
    <source>
        <strain evidence="3 4">DSM 20705</strain>
    </source>
</reference>
<accession>A0A2U1E345</accession>
<dbReference type="PROSITE" id="PS51257">
    <property type="entry name" value="PROKAR_LIPOPROTEIN"/>
    <property type="match status" value="1"/>
</dbReference>
<dbReference type="GO" id="GO:0016020">
    <property type="term" value="C:membrane"/>
    <property type="evidence" value="ECO:0007669"/>
    <property type="project" value="InterPro"/>
</dbReference>
<dbReference type="Pfam" id="PF04205">
    <property type="entry name" value="FMN_bind"/>
    <property type="match status" value="1"/>
</dbReference>
<gene>
    <name evidence="3" type="ORF">C7381_10571</name>
</gene>
<keyword evidence="4" id="KW-1185">Reference proteome</keyword>
<dbReference type="Gene3D" id="3.90.1010.20">
    <property type="match status" value="1"/>
</dbReference>
<proteinExistence type="predicted"/>
<evidence type="ECO:0000256" key="1">
    <source>
        <dbReference type="SAM" id="SignalP"/>
    </source>
</evidence>
<dbReference type="Proteomes" id="UP000245793">
    <property type="component" value="Unassembled WGS sequence"/>
</dbReference>
<comment type="caution">
    <text evidence="3">The sequence shown here is derived from an EMBL/GenBank/DDBJ whole genome shotgun (WGS) entry which is preliminary data.</text>
</comment>
<protein>
    <submittedName>
        <fullName evidence="3">Major membrane immunogen (Membrane-anchored lipoprotein)</fullName>
    </submittedName>
</protein>
<dbReference type="EMBL" id="QEKV01000005">
    <property type="protein sequence ID" value="PVY94368.1"/>
    <property type="molecule type" value="Genomic_DNA"/>
</dbReference>
<keyword evidence="1" id="KW-0732">Signal</keyword>
<dbReference type="GO" id="GO:0010181">
    <property type="term" value="F:FMN binding"/>
    <property type="evidence" value="ECO:0007669"/>
    <property type="project" value="InterPro"/>
</dbReference>